<reference evidence="1" key="1">
    <citation type="submission" date="2019-04" db="EMBL/GenBank/DDBJ databases">
        <title>Evolution of Biomass-Degrading Anaerobic Consortia Revealed by Metagenomics.</title>
        <authorList>
            <person name="Peng X."/>
        </authorList>
    </citation>
    <scope>NUCLEOTIDE SEQUENCE</scope>
    <source>
        <strain evidence="1">SIG254</strain>
    </source>
</reference>
<name>A0A927W9F8_9CLOT</name>
<proteinExistence type="predicted"/>
<dbReference type="AlphaFoldDB" id="A0A927W9F8"/>
<organism evidence="1 2">
    <name type="scientific">Clostridium sulfidigenes</name>
    <dbReference type="NCBI Taxonomy" id="318464"/>
    <lineage>
        <taxon>Bacteria</taxon>
        <taxon>Bacillati</taxon>
        <taxon>Bacillota</taxon>
        <taxon>Clostridia</taxon>
        <taxon>Eubacteriales</taxon>
        <taxon>Clostridiaceae</taxon>
        <taxon>Clostridium</taxon>
    </lineage>
</organism>
<accession>A0A927W9F8</accession>
<evidence type="ECO:0000313" key="2">
    <source>
        <dbReference type="Proteomes" id="UP000768462"/>
    </source>
</evidence>
<comment type="caution">
    <text evidence="1">The sequence shown here is derived from an EMBL/GenBank/DDBJ whole genome shotgun (WGS) entry which is preliminary data.</text>
</comment>
<protein>
    <submittedName>
        <fullName evidence="1">Uncharacterized protein</fullName>
    </submittedName>
</protein>
<gene>
    <name evidence="1" type="ORF">E7215_10975</name>
</gene>
<evidence type="ECO:0000313" key="1">
    <source>
        <dbReference type="EMBL" id="MBE6060676.1"/>
    </source>
</evidence>
<sequence length="90" mass="9610">MCGCGNIGNSGCGFQPCTILLLIVILKNQCLLDTECNSSARNALTLIFLYWLCCSGGFGGFGFNRGNAGFGHNNFNNGCCCRKQCCCKCC</sequence>
<dbReference type="Proteomes" id="UP000768462">
    <property type="component" value="Unassembled WGS sequence"/>
</dbReference>
<dbReference type="EMBL" id="SVCM01000126">
    <property type="protein sequence ID" value="MBE6060676.1"/>
    <property type="molecule type" value="Genomic_DNA"/>
</dbReference>